<gene>
    <name evidence="2" type="ORF">Q4528_02260</name>
</gene>
<evidence type="ECO:0000313" key="3">
    <source>
        <dbReference type="Proteomes" id="UP001170310"/>
    </source>
</evidence>
<evidence type="ECO:0000256" key="1">
    <source>
        <dbReference type="SAM" id="Phobius"/>
    </source>
</evidence>
<sequence length="72" mass="8138">MKNSQNNRLTYILLIIAGVICLINGVLAFDHSIIMISLSLLFMIIGIGVLYFSIRGLKNEIKKPNNKARYNK</sequence>
<comment type="caution">
    <text evidence="2">The sequence shown here is derived from an EMBL/GenBank/DDBJ whole genome shotgun (WGS) entry which is preliminary data.</text>
</comment>
<protein>
    <submittedName>
        <fullName evidence="2">Uncharacterized protein</fullName>
    </submittedName>
</protein>
<feature type="transmembrane region" description="Helical" evidence="1">
    <location>
        <begin position="9"/>
        <end position="27"/>
    </location>
</feature>
<dbReference type="RefSeq" id="WP_029056537.1">
    <property type="nucleotide sequence ID" value="NZ_JAUOQO010000002.1"/>
</dbReference>
<keyword evidence="1" id="KW-0472">Membrane</keyword>
<dbReference type="EMBL" id="JAUOQO010000002">
    <property type="protein sequence ID" value="MDO6572972.1"/>
    <property type="molecule type" value="Genomic_DNA"/>
</dbReference>
<keyword evidence="1" id="KW-1133">Transmembrane helix</keyword>
<evidence type="ECO:0000313" key="2">
    <source>
        <dbReference type="EMBL" id="MDO6572972.1"/>
    </source>
</evidence>
<reference evidence="2" key="1">
    <citation type="submission" date="2023-07" db="EMBL/GenBank/DDBJ databases">
        <title>Genome content predicts the carbon catabolic preferences of heterotrophic bacteria.</title>
        <authorList>
            <person name="Gralka M."/>
        </authorList>
    </citation>
    <scope>NUCLEOTIDE SEQUENCE</scope>
    <source>
        <strain evidence="2">E2R20</strain>
    </source>
</reference>
<dbReference type="AlphaFoldDB" id="A0AAW7YS29"/>
<name>A0AAW7YS29_9STAP</name>
<organism evidence="2 3">
    <name type="scientific">Staphylococcus pasteuri_A</name>
    <dbReference type="NCBI Taxonomy" id="3062664"/>
    <lineage>
        <taxon>Bacteria</taxon>
        <taxon>Bacillati</taxon>
        <taxon>Bacillota</taxon>
        <taxon>Bacilli</taxon>
        <taxon>Bacillales</taxon>
        <taxon>Staphylococcaceae</taxon>
        <taxon>Staphylococcus</taxon>
    </lineage>
</organism>
<accession>A0AAW7YS29</accession>
<keyword evidence="3" id="KW-1185">Reference proteome</keyword>
<keyword evidence="1" id="KW-0812">Transmembrane</keyword>
<feature type="transmembrane region" description="Helical" evidence="1">
    <location>
        <begin position="33"/>
        <end position="54"/>
    </location>
</feature>
<dbReference type="Proteomes" id="UP001170310">
    <property type="component" value="Unassembled WGS sequence"/>
</dbReference>
<proteinExistence type="predicted"/>